<name>A0ACB0K5C3_TRIPR</name>
<evidence type="ECO:0000313" key="1">
    <source>
        <dbReference type="EMBL" id="CAJ2651459.1"/>
    </source>
</evidence>
<comment type="caution">
    <text evidence="1">The sequence shown here is derived from an EMBL/GenBank/DDBJ whole genome shotgun (WGS) entry which is preliminary data.</text>
</comment>
<gene>
    <name evidence="1" type="ORF">MILVUS5_LOCUS19096</name>
</gene>
<proteinExistence type="predicted"/>
<organism evidence="1 2">
    <name type="scientific">Trifolium pratense</name>
    <name type="common">Red clover</name>
    <dbReference type="NCBI Taxonomy" id="57577"/>
    <lineage>
        <taxon>Eukaryota</taxon>
        <taxon>Viridiplantae</taxon>
        <taxon>Streptophyta</taxon>
        <taxon>Embryophyta</taxon>
        <taxon>Tracheophyta</taxon>
        <taxon>Spermatophyta</taxon>
        <taxon>Magnoliopsida</taxon>
        <taxon>eudicotyledons</taxon>
        <taxon>Gunneridae</taxon>
        <taxon>Pentapetalae</taxon>
        <taxon>rosids</taxon>
        <taxon>fabids</taxon>
        <taxon>Fabales</taxon>
        <taxon>Fabaceae</taxon>
        <taxon>Papilionoideae</taxon>
        <taxon>50 kb inversion clade</taxon>
        <taxon>NPAAA clade</taxon>
        <taxon>Hologalegina</taxon>
        <taxon>IRL clade</taxon>
        <taxon>Trifolieae</taxon>
        <taxon>Trifolium</taxon>
    </lineage>
</organism>
<accession>A0ACB0K5C3</accession>
<dbReference type="EMBL" id="CASHSV030000141">
    <property type="protein sequence ID" value="CAJ2651459.1"/>
    <property type="molecule type" value="Genomic_DNA"/>
</dbReference>
<reference evidence="1" key="1">
    <citation type="submission" date="2023-10" db="EMBL/GenBank/DDBJ databases">
        <authorList>
            <person name="Rodriguez Cubillos JULIANA M."/>
            <person name="De Vega J."/>
        </authorList>
    </citation>
    <scope>NUCLEOTIDE SEQUENCE</scope>
</reference>
<protein>
    <submittedName>
        <fullName evidence="1">Uncharacterized protein</fullName>
    </submittedName>
</protein>
<dbReference type="Proteomes" id="UP001177021">
    <property type="component" value="Unassembled WGS sequence"/>
</dbReference>
<sequence>MSLKHKNNITLPHRTLDVPHDVSVLIVQELNSDLGHLTPGSSSSHNFHNKGMFDLRFHPVETLGVGDSVSKRRRRLIAMKPKKAA</sequence>
<keyword evidence="2" id="KW-1185">Reference proteome</keyword>
<evidence type="ECO:0000313" key="2">
    <source>
        <dbReference type="Proteomes" id="UP001177021"/>
    </source>
</evidence>